<evidence type="ECO:0000259" key="13">
    <source>
        <dbReference type="Pfam" id="PF00892"/>
    </source>
</evidence>
<feature type="transmembrane region" description="Helical" evidence="12">
    <location>
        <begin position="99"/>
        <end position="116"/>
    </location>
</feature>
<reference evidence="14 15" key="1">
    <citation type="journal article" date="2015" name="J. Biotechnol.">
        <title>Complete genome sequence of a malodorant-producing acetogen, Clostridium scatologenes ATCC 25775(T).</title>
        <authorList>
            <person name="Zhu Z."/>
            <person name="Guo T."/>
            <person name="Zheng H."/>
            <person name="Song T."/>
            <person name="Ouyang P."/>
            <person name="Xie J."/>
        </authorList>
    </citation>
    <scope>NUCLEOTIDE SEQUENCE [LARGE SCALE GENOMIC DNA]</scope>
    <source>
        <strain evidence="14 15">ATCC 25775</strain>
    </source>
</reference>
<accession>A0A0E3JP14</accession>
<dbReference type="AlphaFoldDB" id="A0A0E3JP14"/>
<keyword evidence="10" id="KW-0443">Lipid metabolism</keyword>
<evidence type="ECO:0000256" key="6">
    <source>
        <dbReference type="ARBA" id="ARBA00022556"/>
    </source>
</evidence>
<comment type="similarity">
    <text evidence="2">Belongs to the EamA transporter family.</text>
</comment>
<evidence type="ECO:0000256" key="7">
    <source>
        <dbReference type="ARBA" id="ARBA00022692"/>
    </source>
</evidence>
<dbReference type="PANTHER" id="PTHR30561:SF9">
    <property type="entry name" value="4-AMINO-4-DEOXY-L-ARABINOSE-PHOSPHOUNDECAPRENOL FLIPPASE SUBUNIT ARNF-RELATED"/>
    <property type="match status" value="1"/>
</dbReference>
<feature type="transmembrane region" description="Helical" evidence="12">
    <location>
        <begin position="39"/>
        <end position="61"/>
    </location>
</feature>
<keyword evidence="7 12" id="KW-0812">Transmembrane</keyword>
<comment type="subcellular location">
    <subcellularLocation>
        <location evidence="1">Cell membrane</location>
        <topology evidence="1">Multi-pass membrane protein</topology>
    </subcellularLocation>
</comment>
<gene>
    <name evidence="14" type="ORF">CSCA_2760</name>
</gene>
<feature type="transmembrane region" description="Helical" evidence="12">
    <location>
        <begin position="73"/>
        <end position="93"/>
    </location>
</feature>
<keyword evidence="6" id="KW-0441">Lipid A biosynthesis</keyword>
<organism evidence="14 15">
    <name type="scientific">Clostridium scatologenes</name>
    <dbReference type="NCBI Taxonomy" id="1548"/>
    <lineage>
        <taxon>Bacteria</taxon>
        <taxon>Bacillati</taxon>
        <taxon>Bacillota</taxon>
        <taxon>Clostridia</taxon>
        <taxon>Eubacteriales</taxon>
        <taxon>Clostridiaceae</taxon>
        <taxon>Clostridium</taxon>
    </lineage>
</organism>
<evidence type="ECO:0000256" key="4">
    <source>
        <dbReference type="ARBA" id="ARBA00022516"/>
    </source>
</evidence>
<dbReference type="GO" id="GO:0005886">
    <property type="term" value="C:plasma membrane"/>
    <property type="evidence" value="ECO:0007669"/>
    <property type="project" value="UniProtKB-SubCell"/>
</dbReference>
<dbReference type="HOGENOM" id="CLU_131462_2_0_9"/>
<sequence length="118" mass="12972">MIGLILISVFLGAIGQVLVKYGAVNLQLNFSGSYLIPSILGILKNVPVMCGIISYGVSFLLWIKVLSKVELSYAYPMVSIGYVLIMFFSYFIFKENISIIRIAGVVFIIIGVILVSRS</sequence>
<evidence type="ECO:0000256" key="10">
    <source>
        <dbReference type="ARBA" id="ARBA00023098"/>
    </source>
</evidence>
<dbReference type="PANTHER" id="PTHR30561">
    <property type="entry name" value="SMR FAMILY PROTON-DEPENDENT DRUG EFFLUX TRANSPORTER SUGE"/>
    <property type="match status" value="1"/>
</dbReference>
<evidence type="ECO:0000256" key="8">
    <source>
        <dbReference type="ARBA" id="ARBA00022985"/>
    </source>
</evidence>
<keyword evidence="5" id="KW-0997">Cell inner membrane</keyword>
<evidence type="ECO:0000256" key="5">
    <source>
        <dbReference type="ARBA" id="ARBA00022519"/>
    </source>
</evidence>
<protein>
    <submittedName>
        <fullName evidence="14">Transporter protein</fullName>
    </submittedName>
</protein>
<evidence type="ECO:0000256" key="9">
    <source>
        <dbReference type="ARBA" id="ARBA00022989"/>
    </source>
</evidence>
<feature type="domain" description="EamA" evidence="13">
    <location>
        <begin position="48"/>
        <end position="116"/>
    </location>
</feature>
<keyword evidence="15" id="KW-1185">Reference proteome</keyword>
<keyword evidence="3" id="KW-1003">Cell membrane</keyword>
<dbReference type="STRING" id="1548.CSCA_2760"/>
<dbReference type="GO" id="GO:0009103">
    <property type="term" value="P:lipopolysaccharide biosynthetic process"/>
    <property type="evidence" value="ECO:0007669"/>
    <property type="project" value="UniProtKB-KW"/>
</dbReference>
<dbReference type="EMBL" id="CP009933">
    <property type="protein sequence ID" value="AKA69885.1"/>
    <property type="molecule type" value="Genomic_DNA"/>
</dbReference>
<dbReference type="KEGG" id="csq:CSCA_2760"/>
<dbReference type="Gene3D" id="1.10.3730.20">
    <property type="match status" value="1"/>
</dbReference>
<name>A0A0E3JP14_CLOSL</name>
<proteinExistence type="inferred from homology"/>
<keyword evidence="8" id="KW-0448">Lipopolysaccharide biosynthesis</keyword>
<evidence type="ECO:0000256" key="1">
    <source>
        <dbReference type="ARBA" id="ARBA00004651"/>
    </source>
</evidence>
<dbReference type="Proteomes" id="UP000033115">
    <property type="component" value="Chromosome"/>
</dbReference>
<evidence type="ECO:0000256" key="12">
    <source>
        <dbReference type="SAM" id="Phobius"/>
    </source>
</evidence>
<dbReference type="Pfam" id="PF00892">
    <property type="entry name" value="EamA"/>
    <property type="match status" value="1"/>
</dbReference>
<dbReference type="InterPro" id="IPR000620">
    <property type="entry name" value="EamA_dom"/>
</dbReference>
<dbReference type="GO" id="GO:0022857">
    <property type="term" value="F:transmembrane transporter activity"/>
    <property type="evidence" value="ECO:0007669"/>
    <property type="project" value="InterPro"/>
</dbReference>
<evidence type="ECO:0000256" key="2">
    <source>
        <dbReference type="ARBA" id="ARBA00007362"/>
    </source>
</evidence>
<dbReference type="SUPFAM" id="SSF103481">
    <property type="entry name" value="Multidrug resistance efflux transporter EmrE"/>
    <property type="match status" value="1"/>
</dbReference>
<keyword evidence="9 12" id="KW-1133">Transmembrane helix</keyword>
<evidence type="ECO:0000256" key="3">
    <source>
        <dbReference type="ARBA" id="ARBA00022475"/>
    </source>
</evidence>
<dbReference type="InterPro" id="IPR000390">
    <property type="entry name" value="Small_drug/metabolite_transptr"/>
</dbReference>
<dbReference type="InterPro" id="IPR037185">
    <property type="entry name" value="EmrE-like"/>
</dbReference>
<keyword evidence="4" id="KW-0444">Lipid biosynthesis</keyword>
<keyword evidence="11 12" id="KW-0472">Membrane</keyword>
<dbReference type="RefSeq" id="WP_029161526.1">
    <property type="nucleotide sequence ID" value="NZ_CP009933.1"/>
</dbReference>
<evidence type="ECO:0000256" key="11">
    <source>
        <dbReference type="ARBA" id="ARBA00023136"/>
    </source>
</evidence>
<evidence type="ECO:0000313" key="15">
    <source>
        <dbReference type="Proteomes" id="UP000033115"/>
    </source>
</evidence>
<evidence type="ECO:0000313" key="14">
    <source>
        <dbReference type="EMBL" id="AKA69885.1"/>
    </source>
</evidence>